<dbReference type="OMA" id="IEDRIHI"/>
<dbReference type="Bgee" id="ENSLACG00000010029">
    <property type="expression patterns" value="Expressed in pectoral fin and 3 other cell types or tissues"/>
</dbReference>
<reference evidence="3" key="2">
    <citation type="submission" date="2025-08" db="UniProtKB">
        <authorList>
            <consortium name="Ensembl"/>
        </authorList>
    </citation>
    <scope>IDENTIFICATION</scope>
</reference>
<dbReference type="Ensembl" id="ENSLACT00000011486.1">
    <property type="protein sequence ID" value="ENSLACP00000011400.1"/>
    <property type="gene ID" value="ENSLACG00000010029.1"/>
</dbReference>
<comment type="subcellular location">
    <subcellularLocation>
        <location evidence="1">Membrane</location>
    </subcellularLocation>
</comment>
<dbReference type="GeneTree" id="ENSGT01120000278208"/>
<accession>H3AP29</accession>
<dbReference type="SUPFAM" id="SSF50729">
    <property type="entry name" value="PH domain-like"/>
    <property type="match status" value="1"/>
</dbReference>
<proteinExistence type="predicted"/>
<name>H3AP29_LATCH</name>
<dbReference type="AlphaFoldDB" id="H3AP29"/>
<evidence type="ECO:0000313" key="3">
    <source>
        <dbReference type="Ensembl" id="ENSLACP00000011400.1"/>
    </source>
</evidence>
<sequence length="68" mass="8336">MSLALKGWHCILLYFRSILHRWKKNWFDLWLDGNFVYYQDESRRIIEDRIHIKFNSVGIKAGYECRGK</sequence>
<dbReference type="InterPro" id="IPR039680">
    <property type="entry name" value="PLEKHB1/2"/>
</dbReference>
<dbReference type="InterPro" id="IPR011993">
    <property type="entry name" value="PH-like_dom_sf"/>
</dbReference>
<dbReference type="GO" id="GO:0016020">
    <property type="term" value="C:membrane"/>
    <property type="evidence" value="ECO:0007669"/>
    <property type="project" value="UniProtKB-SubCell"/>
</dbReference>
<keyword evidence="2" id="KW-0472">Membrane</keyword>
<evidence type="ECO:0000313" key="4">
    <source>
        <dbReference type="Proteomes" id="UP000008672"/>
    </source>
</evidence>
<evidence type="ECO:0000256" key="2">
    <source>
        <dbReference type="ARBA" id="ARBA00023136"/>
    </source>
</evidence>
<evidence type="ECO:0008006" key="5">
    <source>
        <dbReference type="Google" id="ProtNLM"/>
    </source>
</evidence>
<dbReference type="Gene3D" id="2.30.29.30">
    <property type="entry name" value="Pleckstrin-homology domain (PH domain)/Phosphotyrosine-binding domain (PTB)"/>
    <property type="match status" value="1"/>
</dbReference>
<dbReference type="PANTHER" id="PTHR14309:SF7">
    <property type="entry name" value="PLECKSTRIN HOMOLOGY DOMAIN-CONTAINING FAMILY B MEMBER 1"/>
    <property type="match status" value="1"/>
</dbReference>
<reference evidence="4" key="1">
    <citation type="submission" date="2011-08" db="EMBL/GenBank/DDBJ databases">
        <title>The draft genome of Latimeria chalumnae.</title>
        <authorList>
            <person name="Di Palma F."/>
            <person name="Alfoldi J."/>
            <person name="Johnson J."/>
            <person name="Berlin A."/>
            <person name="Gnerre S."/>
            <person name="Jaffe D."/>
            <person name="MacCallum I."/>
            <person name="Young S."/>
            <person name="Walker B.J."/>
            <person name="Lander E."/>
            <person name="Lindblad-Toh K."/>
        </authorList>
    </citation>
    <scope>NUCLEOTIDE SEQUENCE [LARGE SCALE GENOMIC DNA]</scope>
    <source>
        <strain evidence="4">Wild caught</strain>
    </source>
</reference>
<dbReference type="HOGENOM" id="CLU_2764489_0_0_1"/>
<dbReference type="Proteomes" id="UP000008672">
    <property type="component" value="Unassembled WGS sequence"/>
</dbReference>
<reference evidence="3" key="3">
    <citation type="submission" date="2025-09" db="UniProtKB">
        <authorList>
            <consortium name="Ensembl"/>
        </authorList>
    </citation>
    <scope>IDENTIFICATION</scope>
</reference>
<dbReference type="EMBL" id="AFYH01156004">
    <property type="status" value="NOT_ANNOTATED_CDS"/>
    <property type="molecule type" value="Genomic_DNA"/>
</dbReference>
<dbReference type="PANTHER" id="PTHR14309">
    <property type="entry name" value="EXPRESSED PROTEIN"/>
    <property type="match status" value="1"/>
</dbReference>
<dbReference type="InParanoid" id="H3AP29"/>
<protein>
    <recommendedName>
        <fullName evidence="5">PH domain-containing protein</fullName>
    </recommendedName>
</protein>
<dbReference type="GO" id="GO:0045595">
    <property type="term" value="P:regulation of cell differentiation"/>
    <property type="evidence" value="ECO:0007669"/>
    <property type="project" value="TreeGrafter"/>
</dbReference>
<keyword evidence="4" id="KW-1185">Reference proteome</keyword>
<evidence type="ECO:0000256" key="1">
    <source>
        <dbReference type="ARBA" id="ARBA00004370"/>
    </source>
</evidence>
<organism evidence="3 4">
    <name type="scientific">Latimeria chalumnae</name>
    <name type="common">Coelacanth</name>
    <dbReference type="NCBI Taxonomy" id="7897"/>
    <lineage>
        <taxon>Eukaryota</taxon>
        <taxon>Metazoa</taxon>
        <taxon>Chordata</taxon>
        <taxon>Craniata</taxon>
        <taxon>Vertebrata</taxon>
        <taxon>Euteleostomi</taxon>
        <taxon>Coelacanthiformes</taxon>
        <taxon>Coelacanthidae</taxon>
        <taxon>Latimeria</taxon>
    </lineage>
</organism>